<dbReference type="Pfam" id="PF00881">
    <property type="entry name" value="Nitroreductase"/>
    <property type="match status" value="1"/>
</dbReference>
<proteinExistence type="predicted"/>
<dbReference type="Proteomes" id="UP000181997">
    <property type="component" value="Unassembled WGS sequence"/>
</dbReference>
<dbReference type="AlphaFoldDB" id="A0A0V8HPI4"/>
<accession>A0A0V8HPI4</accession>
<evidence type="ECO:0000313" key="2">
    <source>
        <dbReference type="EMBL" id="SCB74991.1"/>
    </source>
</evidence>
<name>A0A0V8HPI4_9BACI</name>
<dbReference type="InterPro" id="IPR052544">
    <property type="entry name" value="Bacteriocin_Proc_Enz"/>
</dbReference>
<dbReference type="PANTHER" id="PTHR43745:SF2">
    <property type="entry name" value="NITROREDUCTASE MJ1384-RELATED"/>
    <property type="match status" value="1"/>
</dbReference>
<dbReference type="InterPro" id="IPR020051">
    <property type="entry name" value="SagB-type_dehydrogenase"/>
</dbReference>
<dbReference type="GO" id="GO:0016491">
    <property type="term" value="F:oxidoreductase activity"/>
    <property type="evidence" value="ECO:0007669"/>
    <property type="project" value="InterPro"/>
</dbReference>
<dbReference type="InterPro" id="IPR029479">
    <property type="entry name" value="Nitroreductase"/>
</dbReference>
<protein>
    <submittedName>
        <fullName evidence="2">SagB-type dehydrogenase domain-containing protein</fullName>
    </submittedName>
</protein>
<dbReference type="CDD" id="cd02142">
    <property type="entry name" value="McbC_SagB-like_oxidoreductase"/>
    <property type="match status" value="2"/>
</dbReference>
<evidence type="ECO:0000313" key="3">
    <source>
        <dbReference type="Proteomes" id="UP000181997"/>
    </source>
</evidence>
<keyword evidence="3" id="KW-1185">Reference proteome</keyword>
<reference evidence="3" key="1">
    <citation type="submission" date="2016-08" db="EMBL/GenBank/DDBJ databases">
        <authorList>
            <person name="Varghese N."/>
            <person name="Submissions Spin"/>
        </authorList>
    </citation>
    <scope>NUCLEOTIDE SEQUENCE [LARGE SCALE GENOMIC DNA]</scope>
    <source>
        <strain evidence="3">SGD-1123</strain>
    </source>
</reference>
<organism evidence="2 3">
    <name type="scientific">[Bacillus] enclensis</name>
    <dbReference type="NCBI Taxonomy" id="1402860"/>
    <lineage>
        <taxon>Bacteria</taxon>
        <taxon>Bacillati</taxon>
        <taxon>Bacillota</taxon>
        <taxon>Bacilli</taxon>
        <taxon>Bacillales</taxon>
        <taxon>Bacillaceae</taxon>
        <taxon>Rossellomorea</taxon>
    </lineage>
</organism>
<gene>
    <name evidence="2" type="ORF">GA0061094_0256</name>
</gene>
<dbReference type="RefSeq" id="WP_058297175.1">
    <property type="nucleotide sequence ID" value="NZ_FMAU01000001.1"/>
</dbReference>
<evidence type="ECO:0000259" key="1">
    <source>
        <dbReference type="Pfam" id="PF00881"/>
    </source>
</evidence>
<dbReference type="SUPFAM" id="SSF55469">
    <property type="entry name" value="FMN-dependent nitroreductase-like"/>
    <property type="match status" value="1"/>
</dbReference>
<sequence length="544" mass="61539">MNLEEFLHNLQFDIERANQPNWEADWDDAPLPYKLYRKLPGVALSAEVPLSLTGIRPPSEPDLERLGHFLWYVYGITAVTQSVYGDDPGEEAPYPVHSYRRFAPSGGALYPNELYLYLKLDDLPEGIYHYDAARHRLDLLREGNFDSYVERALGNRCDISSCFGTVFVSTRFWKNFFKYNNFSYRLQGLDAGVAVGQLIETGKRFGFESGVYTQFLDTAVNHLLGLNEEEENVYSVIPLSAAVTNWAGTRRGMGGEFTSAELCRKMPSITTEHFEWSEKVREFPMLLAVNEASKLDCTGYFSRLGRLPRVDGWEKEIHLPEAGALEYDFVSACKNRYSPEMDFAMGKVSQEQLSVLLKSAHHSFRNDIDEMTFDVEPRVSIYGCFYNVEGIPDGAYHYDSGRHSLRQIDTGDYRLQLQSGLSMDNVNLLQVPLCLHIVANKEHYKNTLGYRGYRIMQMEAGMLVQRLLLTASALGFGGHPLLGFDTTLTDRIYGLEFEGGRTDSGDRTADSGGRTTDYGGRTTLIQIPIGPFRERGWMKGSLLS</sequence>
<dbReference type="Gene3D" id="3.40.109.10">
    <property type="entry name" value="NADH Oxidase"/>
    <property type="match status" value="2"/>
</dbReference>
<dbReference type="InterPro" id="IPR000415">
    <property type="entry name" value="Nitroreductase-like"/>
</dbReference>
<dbReference type="EMBL" id="FMAU01000001">
    <property type="protein sequence ID" value="SCB74991.1"/>
    <property type="molecule type" value="Genomic_DNA"/>
</dbReference>
<feature type="domain" description="Nitroreductase" evidence="1">
    <location>
        <begin position="422"/>
        <end position="496"/>
    </location>
</feature>
<dbReference type="OrthoDB" id="9801593at2"/>
<dbReference type="PANTHER" id="PTHR43745">
    <property type="entry name" value="NITROREDUCTASE MJ1384-RELATED"/>
    <property type="match status" value="1"/>
</dbReference>
<dbReference type="NCBIfam" id="TIGR03605">
    <property type="entry name" value="antibiot_sagB"/>
    <property type="match status" value="1"/>
</dbReference>